<proteinExistence type="predicted"/>
<sequence>MEKKKERIINILLVFLIVSLVGGFVLFFIGFYKLSLIVMGVFLFCAMFISKWTYTKNADYVYREQLKNNQK</sequence>
<organism evidence="2 3">
    <name type="scientific">Neobacillus piezotolerans</name>
    <dbReference type="NCBI Taxonomy" id="2259171"/>
    <lineage>
        <taxon>Bacteria</taxon>
        <taxon>Bacillati</taxon>
        <taxon>Bacillota</taxon>
        <taxon>Bacilli</taxon>
        <taxon>Bacillales</taxon>
        <taxon>Bacillaceae</taxon>
        <taxon>Neobacillus</taxon>
    </lineage>
</organism>
<gene>
    <name evidence="2" type="ORF">DRW41_14055</name>
</gene>
<keyword evidence="3" id="KW-1185">Reference proteome</keyword>
<evidence type="ECO:0000313" key="3">
    <source>
        <dbReference type="Proteomes" id="UP000257144"/>
    </source>
</evidence>
<feature type="transmembrane region" description="Helical" evidence="1">
    <location>
        <begin position="12"/>
        <end position="30"/>
    </location>
</feature>
<keyword evidence="1" id="KW-1133">Transmembrane helix</keyword>
<evidence type="ECO:0000256" key="1">
    <source>
        <dbReference type="SAM" id="Phobius"/>
    </source>
</evidence>
<dbReference type="OrthoDB" id="2697454at2"/>
<comment type="caution">
    <text evidence="2">The sequence shown here is derived from an EMBL/GenBank/DDBJ whole genome shotgun (WGS) entry which is preliminary data.</text>
</comment>
<dbReference type="RefSeq" id="WP_115452641.1">
    <property type="nucleotide sequence ID" value="NZ_QNQT01000006.1"/>
</dbReference>
<name>A0A3D8GPD6_9BACI</name>
<keyword evidence="1" id="KW-0812">Transmembrane</keyword>
<evidence type="ECO:0000313" key="2">
    <source>
        <dbReference type="EMBL" id="RDU36152.1"/>
    </source>
</evidence>
<accession>A0A3D8GPD6</accession>
<dbReference type="Proteomes" id="UP000257144">
    <property type="component" value="Unassembled WGS sequence"/>
</dbReference>
<feature type="transmembrane region" description="Helical" evidence="1">
    <location>
        <begin position="36"/>
        <end position="54"/>
    </location>
</feature>
<dbReference type="EMBL" id="QNQT01000006">
    <property type="protein sequence ID" value="RDU36152.1"/>
    <property type="molecule type" value="Genomic_DNA"/>
</dbReference>
<dbReference type="AlphaFoldDB" id="A0A3D8GPD6"/>
<reference evidence="2 3" key="1">
    <citation type="submission" date="2018-07" db="EMBL/GenBank/DDBJ databases">
        <title>Bacillus sp. YLB-04 draft genome sequence.</title>
        <authorList>
            <person name="Yu L."/>
            <person name="Tang X."/>
        </authorList>
    </citation>
    <scope>NUCLEOTIDE SEQUENCE [LARGE SCALE GENOMIC DNA]</scope>
    <source>
        <strain evidence="2 3">YLB-04</strain>
    </source>
</reference>
<protein>
    <submittedName>
        <fullName evidence="2">Uncharacterized protein</fullName>
    </submittedName>
</protein>
<keyword evidence="1" id="KW-0472">Membrane</keyword>